<dbReference type="InterPro" id="IPR011129">
    <property type="entry name" value="CSD"/>
</dbReference>
<feature type="domain" description="CSD" evidence="2">
    <location>
        <begin position="33"/>
        <end position="97"/>
    </location>
</feature>
<dbReference type="CDD" id="cd04458">
    <property type="entry name" value="CSP_CDS"/>
    <property type="match status" value="1"/>
</dbReference>
<proteinExistence type="predicted"/>
<keyword evidence="4" id="KW-1185">Reference proteome</keyword>
<dbReference type="EMBL" id="JANUCP010000001">
    <property type="protein sequence ID" value="MCS3918337.1"/>
    <property type="molecule type" value="Genomic_DNA"/>
</dbReference>
<gene>
    <name evidence="3" type="ORF">M2350_000734</name>
</gene>
<reference evidence="3 4" key="1">
    <citation type="submission" date="2022-08" db="EMBL/GenBank/DDBJ databases">
        <title>Bacterial and archaeal communities from various locations to study Microbial Dark Matter (Phase II).</title>
        <authorList>
            <person name="Stepanauskas R."/>
        </authorList>
    </citation>
    <scope>NUCLEOTIDE SEQUENCE [LARGE SCALE GENOMIC DNA]</scope>
    <source>
        <strain evidence="3 4">PD1</strain>
    </source>
</reference>
<name>A0ABT2EK55_9BACT</name>
<accession>A0ABT2EK55</accession>
<evidence type="ECO:0000313" key="4">
    <source>
        <dbReference type="Proteomes" id="UP001204798"/>
    </source>
</evidence>
<evidence type="ECO:0000259" key="2">
    <source>
        <dbReference type="PROSITE" id="PS51857"/>
    </source>
</evidence>
<dbReference type="SMART" id="SM00357">
    <property type="entry name" value="CSP"/>
    <property type="match status" value="1"/>
</dbReference>
<dbReference type="Gene3D" id="2.40.50.140">
    <property type="entry name" value="Nucleic acid-binding proteins"/>
    <property type="match status" value="1"/>
</dbReference>
<dbReference type="InterPro" id="IPR002059">
    <property type="entry name" value="CSP_DNA-bd"/>
</dbReference>
<dbReference type="PROSITE" id="PS51857">
    <property type="entry name" value="CSD_2"/>
    <property type="match status" value="1"/>
</dbReference>
<dbReference type="InterPro" id="IPR019844">
    <property type="entry name" value="CSD_CS"/>
</dbReference>
<dbReference type="InterPro" id="IPR012340">
    <property type="entry name" value="NA-bd_OB-fold"/>
</dbReference>
<dbReference type="PROSITE" id="PS00352">
    <property type="entry name" value="CSD_1"/>
    <property type="match status" value="1"/>
</dbReference>
<protein>
    <submittedName>
        <fullName evidence="3">Cold shock CspA family protein</fullName>
    </submittedName>
</protein>
<organism evidence="3 4">
    <name type="scientific">Candidatus Fervidibacter sacchari</name>
    <dbReference type="NCBI Taxonomy" id="1448929"/>
    <lineage>
        <taxon>Bacteria</taxon>
        <taxon>Candidatus Fervidibacterota</taxon>
        <taxon>Candidatus Fervidibacter</taxon>
    </lineage>
</organism>
<comment type="caution">
    <text evidence="3">The sequence shown here is derived from an EMBL/GenBank/DDBJ whole genome shotgun (WGS) entry which is preliminary data.</text>
</comment>
<dbReference type="InterPro" id="IPR050181">
    <property type="entry name" value="Cold_shock_domain"/>
</dbReference>
<dbReference type="Proteomes" id="UP001204798">
    <property type="component" value="Unassembled WGS sequence"/>
</dbReference>
<comment type="subcellular location">
    <subcellularLocation>
        <location evidence="1">Cytoplasm</location>
    </subcellularLocation>
</comment>
<dbReference type="PANTHER" id="PTHR11544">
    <property type="entry name" value="COLD SHOCK DOMAIN CONTAINING PROTEINS"/>
    <property type="match status" value="1"/>
</dbReference>
<evidence type="ECO:0000256" key="1">
    <source>
        <dbReference type="RuleBase" id="RU000408"/>
    </source>
</evidence>
<dbReference type="SUPFAM" id="SSF50249">
    <property type="entry name" value="Nucleic acid-binding proteins"/>
    <property type="match status" value="1"/>
</dbReference>
<dbReference type="PRINTS" id="PR00050">
    <property type="entry name" value="COLDSHOCK"/>
</dbReference>
<dbReference type="Pfam" id="PF00313">
    <property type="entry name" value="CSD"/>
    <property type="match status" value="1"/>
</dbReference>
<sequence>MGEWLVLVRACVLPTQGPDGCRSNEKDGRTQAVPVGRVKWFNDQKGYGFIEQENGEDVFVHYTAIQGRGYRSLKEGQIVQFDIERTPKGLRAANVRVIGEETGRKLTF</sequence>
<evidence type="ECO:0000313" key="3">
    <source>
        <dbReference type="EMBL" id="MCS3918337.1"/>
    </source>
</evidence>